<dbReference type="Pfam" id="PF01266">
    <property type="entry name" value="DAO"/>
    <property type="match status" value="1"/>
</dbReference>
<keyword evidence="4" id="KW-1185">Reference proteome</keyword>
<dbReference type="Proteomes" id="UP001569200">
    <property type="component" value="Unassembled WGS sequence"/>
</dbReference>
<dbReference type="GO" id="GO:0016491">
    <property type="term" value="F:oxidoreductase activity"/>
    <property type="evidence" value="ECO:0007669"/>
    <property type="project" value="UniProtKB-KW"/>
</dbReference>
<evidence type="ECO:0000313" key="3">
    <source>
        <dbReference type="EMBL" id="MEZ8179848.1"/>
    </source>
</evidence>
<dbReference type="InterPro" id="IPR006076">
    <property type="entry name" value="FAD-dep_OxRdtase"/>
</dbReference>
<evidence type="ECO:0000259" key="2">
    <source>
        <dbReference type="Pfam" id="PF01266"/>
    </source>
</evidence>
<protein>
    <submittedName>
        <fullName evidence="3">FAD-dependent oxidoreductase</fullName>
        <ecNumber evidence="3">1.-.-.-</ecNumber>
    </submittedName>
</protein>
<proteinExistence type="predicted"/>
<dbReference type="Gene3D" id="3.50.50.60">
    <property type="entry name" value="FAD/NAD(P)-binding domain"/>
    <property type="match status" value="1"/>
</dbReference>
<name>A0ABV4LN22_VIBSP</name>
<dbReference type="EC" id="1.-.-.-" evidence="3"/>
<dbReference type="EMBL" id="JBGOOW010000002">
    <property type="protein sequence ID" value="MEZ8179848.1"/>
    <property type="molecule type" value="Genomic_DNA"/>
</dbReference>
<keyword evidence="1 3" id="KW-0560">Oxidoreductase</keyword>
<dbReference type="Gene3D" id="3.30.9.10">
    <property type="entry name" value="D-Amino Acid Oxidase, subunit A, domain 2"/>
    <property type="match status" value="1"/>
</dbReference>
<dbReference type="RefSeq" id="WP_368084323.1">
    <property type="nucleotide sequence ID" value="NZ_JBGONW010000003.1"/>
</dbReference>
<gene>
    <name evidence="3" type="ORF">ACED33_04100</name>
</gene>
<reference evidence="3 4" key="1">
    <citation type="submission" date="2024-06" db="EMBL/GenBank/DDBJ databases">
        <authorList>
            <person name="Steensen K."/>
            <person name="Seneca J."/>
            <person name="Bartlau N."/>
            <person name="Yu A.X."/>
            <person name="Polz M.F."/>
        </authorList>
    </citation>
    <scope>NUCLEOTIDE SEQUENCE [LARGE SCALE GENOMIC DNA]</scope>
    <source>
        <strain evidence="3 4">1F145</strain>
    </source>
</reference>
<accession>A0ABV4LN22</accession>
<evidence type="ECO:0000313" key="4">
    <source>
        <dbReference type="Proteomes" id="UP001569200"/>
    </source>
</evidence>
<sequence length="361" mass="40767">MTNLYRDLDAIVVGGGCAGLFTAVNLLQRGLKCLLLTPQDDGFSQTRLCQGIIHSGIKYKFYSKDEFGNNVLSQACHSWDRYLDGQEINLKKVKLLSNDCILWSSNIWDYFFTRNIVKNVLQARITKLNNKAVNTQLKKVGAVFSINEKIIDTSSLLKELTQHIGDNKLEYSTPPKLNLSNDGSISSLSLNTGKNTIELQAKSIIFCAGNGNQDYHKALSKKEIRYQNRPLTMVTVTGDLPLVNGHLIGKGGVLATITTTDDEEERHWQIGGKVAETSGELYDHEIRAFIQNHFRDIDIHTLKIGFKKIERSEGFYNGNRLPDNYIIEQEKNAYFCWPTKLVLSPVMAKDICHRIEQEAYS</sequence>
<comment type="caution">
    <text evidence="3">The sequence shown here is derived from an EMBL/GenBank/DDBJ whole genome shotgun (WGS) entry which is preliminary data.</text>
</comment>
<evidence type="ECO:0000256" key="1">
    <source>
        <dbReference type="ARBA" id="ARBA00023002"/>
    </source>
</evidence>
<organism evidence="3 4">
    <name type="scientific">Vibrio splendidus</name>
    <dbReference type="NCBI Taxonomy" id="29497"/>
    <lineage>
        <taxon>Bacteria</taxon>
        <taxon>Pseudomonadati</taxon>
        <taxon>Pseudomonadota</taxon>
        <taxon>Gammaproteobacteria</taxon>
        <taxon>Vibrionales</taxon>
        <taxon>Vibrionaceae</taxon>
        <taxon>Vibrio</taxon>
    </lineage>
</organism>
<feature type="domain" description="FAD dependent oxidoreductase" evidence="2">
    <location>
        <begin position="9"/>
        <end position="224"/>
    </location>
</feature>
<dbReference type="InterPro" id="IPR036188">
    <property type="entry name" value="FAD/NAD-bd_sf"/>
</dbReference>
<dbReference type="SUPFAM" id="SSF51905">
    <property type="entry name" value="FAD/NAD(P)-binding domain"/>
    <property type="match status" value="1"/>
</dbReference>